<feature type="domain" description="Tryptophan synthase beta chain-like PALP" evidence="7">
    <location>
        <begin position="4"/>
        <end position="289"/>
    </location>
</feature>
<organism evidence="8 9">
    <name type="scientific">Paraburkholderia unamae</name>
    <dbReference type="NCBI Taxonomy" id="219649"/>
    <lineage>
        <taxon>Bacteria</taxon>
        <taxon>Pseudomonadati</taxon>
        <taxon>Pseudomonadota</taxon>
        <taxon>Betaproteobacteria</taxon>
        <taxon>Burkholderiales</taxon>
        <taxon>Burkholderiaceae</taxon>
        <taxon>Paraburkholderia</taxon>
    </lineage>
</organism>
<dbReference type="PANTHER" id="PTHR48078">
    <property type="entry name" value="THREONINE DEHYDRATASE, MITOCHONDRIAL-RELATED"/>
    <property type="match status" value="1"/>
</dbReference>
<protein>
    <recommendedName>
        <fullName evidence="3">L-serine ammonia-lyase</fullName>
        <ecNumber evidence="3">4.3.1.17</ecNumber>
    </recommendedName>
</protein>
<name>A0ABX5KUQ1_9BURK</name>
<keyword evidence="5" id="KW-0456">Lyase</keyword>
<sequence length="308" mass="32582">MNLHFDTPLMESRALSVPGEQSIWLKLDALQPCGSFKIRGIGHACAVHQSRGAHRFVSSSGGNAGLAVAYAGRRLGIPVVVVVPETTTARAKELLGLEGAEVVVHGSSWQEANQYAQTLLGATDAFVHPFDDPLLWHGHASMIDEVAEAGLKPDAVVLSVGGGGLLCGVVEGLQRNHWRDVPVLAVETEGAASFHAAVEAGRTVELPRIASVATSLGAKRVCEQALHCAHAHPVRSLVVSDRSALAACERFLADHRILVEPACGAALSVAYDRHPALSEYKKVLVIVCGGATATIDQIRAWAEQPDCR</sequence>
<evidence type="ECO:0000313" key="9">
    <source>
        <dbReference type="Proteomes" id="UP000245712"/>
    </source>
</evidence>
<dbReference type="Proteomes" id="UP000245712">
    <property type="component" value="Unassembled WGS sequence"/>
</dbReference>
<comment type="caution">
    <text evidence="8">The sequence shown here is derived from an EMBL/GenBank/DDBJ whole genome shotgun (WGS) entry which is preliminary data.</text>
</comment>
<dbReference type="InterPro" id="IPR050147">
    <property type="entry name" value="Ser/Thr_Dehydratase"/>
</dbReference>
<keyword evidence="4" id="KW-0663">Pyridoxal phosphate</keyword>
<evidence type="ECO:0000256" key="3">
    <source>
        <dbReference type="ARBA" id="ARBA00012093"/>
    </source>
</evidence>
<evidence type="ECO:0000256" key="2">
    <source>
        <dbReference type="ARBA" id="ARBA00010869"/>
    </source>
</evidence>
<accession>A0ABX5KUQ1</accession>
<dbReference type="EC" id="4.3.1.17" evidence="3"/>
<reference evidence="8 9" key="1">
    <citation type="submission" date="2018-05" db="EMBL/GenBank/DDBJ databases">
        <title>Genomic Encyclopedia of Type Strains, Phase IV (KMG-V): Genome sequencing to study the core and pangenomes of soil and plant-associated prokaryotes.</title>
        <authorList>
            <person name="Whitman W."/>
        </authorList>
    </citation>
    <scope>NUCLEOTIDE SEQUENCE [LARGE SCALE GENOMIC DNA]</scope>
    <source>
        <strain evidence="8 9">SCZa-39</strain>
    </source>
</reference>
<gene>
    <name evidence="8" type="ORF">C7402_105220</name>
</gene>
<comment type="catalytic activity">
    <reaction evidence="6">
        <text>L-serine = pyruvate + NH4(+)</text>
        <dbReference type="Rhea" id="RHEA:19169"/>
        <dbReference type="ChEBI" id="CHEBI:15361"/>
        <dbReference type="ChEBI" id="CHEBI:28938"/>
        <dbReference type="ChEBI" id="CHEBI:33384"/>
        <dbReference type="EC" id="4.3.1.17"/>
    </reaction>
</comment>
<evidence type="ECO:0000256" key="1">
    <source>
        <dbReference type="ARBA" id="ARBA00001933"/>
    </source>
</evidence>
<dbReference type="EMBL" id="QEOB01000005">
    <property type="protein sequence ID" value="PVX84379.1"/>
    <property type="molecule type" value="Genomic_DNA"/>
</dbReference>
<dbReference type="InterPro" id="IPR001926">
    <property type="entry name" value="TrpB-like_PALP"/>
</dbReference>
<evidence type="ECO:0000256" key="5">
    <source>
        <dbReference type="ARBA" id="ARBA00023239"/>
    </source>
</evidence>
<dbReference type="SUPFAM" id="SSF53686">
    <property type="entry name" value="Tryptophan synthase beta subunit-like PLP-dependent enzymes"/>
    <property type="match status" value="1"/>
</dbReference>
<dbReference type="Gene3D" id="3.40.50.1100">
    <property type="match status" value="2"/>
</dbReference>
<dbReference type="RefSeq" id="WP_116610934.1">
    <property type="nucleotide sequence ID" value="NZ_QEOB01000005.1"/>
</dbReference>
<evidence type="ECO:0000259" key="7">
    <source>
        <dbReference type="Pfam" id="PF00291"/>
    </source>
</evidence>
<comment type="similarity">
    <text evidence="2">Belongs to the serine/threonine dehydratase family.</text>
</comment>
<comment type="cofactor">
    <cofactor evidence="1">
        <name>pyridoxal 5'-phosphate</name>
        <dbReference type="ChEBI" id="CHEBI:597326"/>
    </cofactor>
</comment>
<evidence type="ECO:0000256" key="4">
    <source>
        <dbReference type="ARBA" id="ARBA00022898"/>
    </source>
</evidence>
<keyword evidence="9" id="KW-1185">Reference proteome</keyword>
<dbReference type="PANTHER" id="PTHR48078:SF2">
    <property type="entry name" value="CATABOLIC L-SERINE_THREONINE DEHYDRATASE"/>
    <property type="match status" value="1"/>
</dbReference>
<evidence type="ECO:0000256" key="6">
    <source>
        <dbReference type="ARBA" id="ARBA00049406"/>
    </source>
</evidence>
<dbReference type="InterPro" id="IPR036052">
    <property type="entry name" value="TrpB-like_PALP_sf"/>
</dbReference>
<proteinExistence type="inferred from homology"/>
<dbReference type="Pfam" id="PF00291">
    <property type="entry name" value="PALP"/>
    <property type="match status" value="1"/>
</dbReference>
<evidence type="ECO:0000313" key="8">
    <source>
        <dbReference type="EMBL" id="PVX84379.1"/>
    </source>
</evidence>